<name>A0A6N3BI83_9FIRM</name>
<dbReference type="Gene3D" id="1.10.3470.10">
    <property type="entry name" value="ABC transporter involved in vitamin B12 uptake, BtuC"/>
    <property type="match status" value="1"/>
</dbReference>
<organism evidence="10">
    <name type="scientific">Intestinibacter bartlettii</name>
    <dbReference type="NCBI Taxonomy" id="261299"/>
    <lineage>
        <taxon>Bacteria</taxon>
        <taxon>Bacillati</taxon>
        <taxon>Bacillota</taxon>
        <taxon>Clostridia</taxon>
        <taxon>Peptostreptococcales</taxon>
        <taxon>Peptostreptococcaceae</taxon>
        <taxon>Intestinibacter</taxon>
    </lineage>
</organism>
<feature type="transmembrane region" description="Helical" evidence="8">
    <location>
        <begin position="250"/>
        <end position="270"/>
    </location>
</feature>
<gene>
    <name evidence="10" type="primary">hmuU_1</name>
    <name evidence="10" type="ORF">IBLFYP30_01579</name>
    <name evidence="9" type="ORF">LIP50_00040</name>
</gene>
<feature type="transmembrane region" description="Helical" evidence="8">
    <location>
        <begin position="160"/>
        <end position="182"/>
    </location>
</feature>
<evidence type="ECO:0000256" key="7">
    <source>
        <dbReference type="ARBA" id="ARBA00023136"/>
    </source>
</evidence>
<reference evidence="9 11" key="2">
    <citation type="submission" date="2021-10" db="EMBL/GenBank/DDBJ databases">
        <title>Collection of gut derived symbiotic bacterial strains cultured from healthy donors.</title>
        <authorList>
            <person name="Lin H."/>
            <person name="Littmann E."/>
            <person name="Claire K."/>
            <person name="Pamer E."/>
        </authorList>
    </citation>
    <scope>NUCLEOTIDE SEQUENCE [LARGE SCALE GENOMIC DNA]</scope>
    <source>
        <strain evidence="9 11">MSK.17.68</strain>
    </source>
</reference>
<evidence type="ECO:0000256" key="5">
    <source>
        <dbReference type="ARBA" id="ARBA00022692"/>
    </source>
</evidence>
<evidence type="ECO:0000313" key="10">
    <source>
        <dbReference type="EMBL" id="VYU03682.1"/>
    </source>
</evidence>
<dbReference type="Proteomes" id="UP001299409">
    <property type="component" value="Unassembled WGS sequence"/>
</dbReference>
<keyword evidence="11" id="KW-1185">Reference proteome</keyword>
<evidence type="ECO:0000256" key="6">
    <source>
        <dbReference type="ARBA" id="ARBA00022989"/>
    </source>
</evidence>
<reference evidence="10" key="1">
    <citation type="submission" date="2019-11" db="EMBL/GenBank/DDBJ databases">
        <authorList>
            <person name="Feng L."/>
        </authorList>
    </citation>
    <scope>NUCLEOTIDE SEQUENCE</scope>
    <source>
        <strain evidence="10">IbartlettiiLFYP30</strain>
    </source>
</reference>
<feature type="transmembrane region" description="Helical" evidence="8">
    <location>
        <begin position="70"/>
        <end position="87"/>
    </location>
</feature>
<dbReference type="GO" id="GO:0033214">
    <property type="term" value="P:siderophore-iron import into cell"/>
    <property type="evidence" value="ECO:0007669"/>
    <property type="project" value="TreeGrafter"/>
</dbReference>
<keyword evidence="3" id="KW-0813">Transport</keyword>
<feature type="transmembrane region" description="Helical" evidence="8">
    <location>
        <begin position="12"/>
        <end position="29"/>
    </location>
</feature>
<keyword evidence="7 8" id="KW-0472">Membrane</keyword>
<keyword evidence="4" id="KW-1003">Cell membrane</keyword>
<dbReference type="PANTHER" id="PTHR30472">
    <property type="entry name" value="FERRIC ENTEROBACTIN TRANSPORT SYSTEM PERMEASE PROTEIN"/>
    <property type="match status" value="1"/>
</dbReference>
<keyword evidence="6 8" id="KW-1133">Transmembrane helix</keyword>
<dbReference type="FunFam" id="1.10.3470.10:FF:000001">
    <property type="entry name" value="Vitamin B12 ABC transporter permease BtuC"/>
    <property type="match status" value="1"/>
</dbReference>
<evidence type="ECO:0000256" key="8">
    <source>
        <dbReference type="SAM" id="Phobius"/>
    </source>
</evidence>
<feature type="transmembrane region" description="Helical" evidence="8">
    <location>
        <begin position="318"/>
        <end position="337"/>
    </location>
</feature>
<dbReference type="InterPro" id="IPR000522">
    <property type="entry name" value="ABC_transptr_permease_BtuC"/>
</dbReference>
<dbReference type="RefSeq" id="WP_024037237.1">
    <property type="nucleotide sequence ID" value="NZ_BAABXU010000001.1"/>
</dbReference>
<proteinExistence type="inferred from homology"/>
<accession>A0A6N3BI83</accession>
<dbReference type="GO" id="GO:0022857">
    <property type="term" value="F:transmembrane transporter activity"/>
    <property type="evidence" value="ECO:0007669"/>
    <property type="project" value="InterPro"/>
</dbReference>
<dbReference type="CDD" id="cd06550">
    <property type="entry name" value="TM_ABC_iron-siderophores_like"/>
    <property type="match status" value="1"/>
</dbReference>
<feature type="transmembrane region" description="Helical" evidence="8">
    <location>
        <begin position="290"/>
        <end position="309"/>
    </location>
</feature>
<sequence>MNLKTNKKKCIISIFILIFIIYIGTSIGSSNISMLDTISIIANKTFGITLRDGVLPKDVSIIWKIRLPRVLLAFLVGGCLATSGAVVQSILKNQLASPYTLGVSSGASLGAGLVIITGITIPVIGSFTLPFVGFIFGLFTVYLVILFSSKIDKTMSNNTIILAGMVFSLFVNALLTTLTAMFSEDLKRIALWQMGSFAMKGWTYVGLIIPFCLVGMIGTLMYTKEMDILTFGEEQAQSVGVDTSKVKTKLFIFSAVLTGGAVSLSGTIGFVDLIAPHVVRKIFGSNHKYVIPMSFVFGGCLMVVTDLIARSVFAPTELPVGAVTALIGAPFFAYVYFKKAS</sequence>
<evidence type="ECO:0000313" key="11">
    <source>
        <dbReference type="Proteomes" id="UP001299409"/>
    </source>
</evidence>
<dbReference type="EMBL" id="CACRUE010000024">
    <property type="protein sequence ID" value="VYU03682.1"/>
    <property type="molecule type" value="Genomic_DNA"/>
</dbReference>
<evidence type="ECO:0000256" key="2">
    <source>
        <dbReference type="ARBA" id="ARBA00007935"/>
    </source>
</evidence>
<dbReference type="InterPro" id="IPR037294">
    <property type="entry name" value="ABC_BtuC-like"/>
</dbReference>
<keyword evidence="5 8" id="KW-0812">Transmembrane</keyword>
<feature type="transmembrane region" description="Helical" evidence="8">
    <location>
        <begin position="99"/>
        <end position="121"/>
    </location>
</feature>
<feature type="transmembrane region" description="Helical" evidence="8">
    <location>
        <begin position="127"/>
        <end position="148"/>
    </location>
</feature>
<dbReference type="GO" id="GO:0005886">
    <property type="term" value="C:plasma membrane"/>
    <property type="evidence" value="ECO:0007669"/>
    <property type="project" value="UniProtKB-SubCell"/>
</dbReference>
<dbReference type="SUPFAM" id="SSF81345">
    <property type="entry name" value="ABC transporter involved in vitamin B12 uptake, BtuC"/>
    <property type="match status" value="1"/>
</dbReference>
<evidence type="ECO:0000256" key="3">
    <source>
        <dbReference type="ARBA" id="ARBA00022448"/>
    </source>
</evidence>
<dbReference type="EMBL" id="JAJBMB010000001">
    <property type="protein sequence ID" value="MCB5444583.1"/>
    <property type="molecule type" value="Genomic_DNA"/>
</dbReference>
<dbReference type="Pfam" id="PF01032">
    <property type="entry name" value="FecCD"/>
    <property type="match status" value="1"/>
</dbReference>
<comment type="similarity">
    <text evidence="2">Belongs to the binding-protein-dependent transport system permease family. FecCD subfamily.</text>
</comment>
<comment type="subcellular location">
    <subcellularLocation>
        <location evidence="1">Cell membrane</location>
        <topology evidence="1">Multi-pass membrane protein</topology>
    </subcellularLocation>
</comment>
<dbReference type="PANTHER" id="PTHR30472:SF25">
    <property type="entry name" value="ABC TRANSPORTER PERMEASE PROTEIN MJ0876-RELATED"/>
    <property type="match status" value="1"/>
</dbReference>
<dbReference type="AlphaFoldDB" id="A0A6N3BI83"/>
<protein>
    <submittedName>
        <fullName evidence="10">Hemin transport system permease protein HmuU</fullName>
    </submittedName>
    <submittedName>
        <fullName evidence="9">Iron ABC transporter permease</fullName>
    </submittedName>
</protein>
<feature type="transmembrane region" description="Helical" evidence="8">
    <location>
        <begin position="202"/>
        <end position="222"/>
    </location>
</feature>
<evidence type="ECO:0000313" key="9">
    <source>
        <dbReference type="EMBL" id="MCB5444583.1"/>
    </source>
</evidence>
<evidence type="ECO:0000256" key="4">
    <source>
        <dbReference type="ARBA" id="ARBA00022475"/>
    </source>
</evidence>
<evidence type="ECO:0000256" key="1">
    <source>
        <dbReference type="ARBA" id="ARBA00004651"/>
    </source>
</evidence>